<comment type="caution">
    <text evidence="9">The sequence shown here is derived from an EMBL/GenBank/DDBJ whole genome shotgun (WGS) entry which is preliminary data.</text>
</comment>
<name>A0ABW4CJL9_9LACO</name>
<dbReference type="SUPFAM" id="SSF103473">
    <property type="entry name" value="MFS general substrate transporter"/>
    <property type="match status" value="1"/>
</dbReference>
<dbReference type="InterPro" id="IPR004638">
    <property type="entry name" value="EmrB-like"/>
</dbReference>
<evidence type="ECO:0000256" key="4">
    <source>
        <dbReference type="ARBA" id="ARBA00022692"/>
    </source>
</evidence>
<feature type="transmembrane region" description="Helical" evidence="7">
    <location>
        <begin position="55"/>
        <end position="74"/>
    </location>
</feature>
<dbReference type="NCBIfam" id="TIGR00711">
    <property type="entry name" value="efflux_EmrB"/>
    <property type="match status" value="1"/>
</dbReference>
<evidence type="ECO:0000259" key="8">
    <source>
        <dbReference type="PROSITE" id="PS50850"/>
    </source>
</evidence>
<evidence type="ECO:0000256" key="3">
    <source>
        <dbReference type="ARBA" id="ARBA00022475"/>
    </source>
</evidence>
<dbReference type="Gene3D" id="1.20.1250.20">
    <property type="entry name" value="MFS general substrate transporter like domains"/>
    <property type="match status" value="1"/>
</dbReference>
<dbReference type="PANTHER" id="PTHR42718">
    <property type="entry name" value="MAJOR FACILITATOR SUPERFAMILY MULTIDRUG TRANSPORTER MFSC"/>
    <property type="match status" value="1"/>
</dbReference>
<reference evidence="10" key="1">
    <citation type="journal article" date="2019" name="Int. J. Syst. Evol. Microbiol.">
        <title>The Global Catalogue of Microorganisms (GCM) 10K type strain sequencing project: providing services to taxonomists for standard genome sequencing and annotation.</title>
        <authorList>
            <consortium name="The Broad Institute Genomics Platform"/>
            <consortium name="The Broad Institute Genome Sequencing Center for Infectious Disease"/>
            <person name="Wu L."/>
            <person name="Ma J."/>
        </authorList>
    </citation>
    <scope>NUCLEOTIDE SEQUENCE [LARGE SCALE GENOMIC DNA]</scope>
    <source>
        <strain evidence="10">CCM 8980</strain>
    </source>
</reference>
<dbReference type="PANTHER" id="PTHR42718:SF24">
    <property type="entry name" value="MAJOR FACILITATOR SUPERFAMILY (MFS) PROFILE DOMAIN-CONTAINING PROTEIN"/>
    <property type="match status" value="1"/>
</dbReference>
<dbReference type="Pfam" id="PF07690">
    <property type="entry name" value="MFS_1"/>
    <property type="match status" value="1"/>
</dbReference>
<dbReference type="InterPro" id="IPR020846">
    <property type="entry name" value="MFS_dom"/>
</dbReference>
<dbReference type="InterPro" id="IPR011701">
    <property type="entry name" value="MFS"/>
</dbReference>
<dbReference type="RefSeq" id="WP_203626396.1">
    <property type="nucleotide sequence ID" value="NZ_BOLQ01000004.1"/>
</dbReference>
<feature type="transmembrane region" description="Helical" evidence="7">
    <location>
        <begin position="303"/>
        <end position="328"/>
    </location>
</feature>
<feature type="transmembrane region" description="Helical" evidence="7">
    <location>
        <begin position="113"/>
        <end position="133"/>
    </location>
</feature>
<dbReference type="Gene3D" id="1.20.1720.10">
    <property type="entry name" value="Multidrug resistance protein D"/>
    <property type="match status" value="1"/>
</dbReference>
<evidence type="ECO:0000256" key="7">
    <source>
        <dbReference type="SAM" id="Phobius"/>
    </source>
</evidence>
<dbReference type="EMBL" id="JBHTOC010000010">
    <property type="protein sequence ID" value="MFD1430193.1"/>
    <property type="molecule type" value="Genomic_DNA"/>
</dbReference>
<evidence type="ECO:0000313" key="10">
    <source>
        <dbReference type="Proteomes" id="UP001597196"/>
    </source>
</evidence>
<sequence length="474" mass="50738">MTRSVDNAGRPFNRTLFTIVVLIGMFASNINQTILAVAQPTLMQAFHIPASSAQWLSTSYSLIIGVMTPVTAWLADNKSSKTLFEWAMGFFLLGTTLCYFANSFAALLGGRMIQAVGGALLAGIGTTMLYSVYPLGQRGTVSALMGLVFGLAPAIGPTFSGWVIDRFEWHDIFGILLPLLAVAFVLGLYGLRSVVMVNRAKLDWPSVFLSALGFGSLLYGFAVVGTRGWLDWQVLGGIFCGAVLVAWFVWRQLHIATPILKMTIFKAPTYRIAVVITALSQIAFAGFEFVLPLYLQTVRGLSAMNSGMCLILGALVNAAMSPVTGYVFDHYNAPRMIKAGLLIMLLGTIPFAFVTAQTPVVTVVLLYAIRSLGFSAVQMPITTLGINVLPPELISHGSSGNNMMRYTASAIGTAILISVQQNVANTQAGHVATLADPQALLGGYHVAFALVAVLLIIALVTALRLSTKDKEARA</sequence>
<feature type="transmembrane region" description="Helical" evidence="7">
    <location>
        <begin position="140"/>
        <end position="160"/>
    </location>
</feature>
<keyword evidence="4 7" id="KW-0812">Transmembrane</keyword>
<feature type="transmembrane region" description="Helical" evidence="7">
    <location>
        <begin position="270"/>
        <end position="291"/>
    </location>
</feature>
<organism evidence="9 10">
    <name type="scientific">Lacticaseibacillus mingshuiensis</name>
    <dbReference type="NCBI Taxonomy" id="2799574"/>
    <lineage>
        <taxon>Bacteria</taxon>
        <taxon>Bacillati</taxon>
        <taxon>Bacillota</taxon>
        <taxon>Bacilli</taxon>
        <taxon>Lactobacillales</taxon>
        <taxon>Lactobacillaceae</taxon>
        <taxon>Lacticaseibacillus</taxon>
    </lineage>
</organism>
<evidence type="ECO:0000256" key="6">
    <source>
        <dbReference type="ARBA" id="ARBA00023136"/>
    </source>
</evidence>
<feature type="transmembrane region" description="Helical" evidence="7">
    <location>
        <begin position="232"/>
        <end position="250"/>
    </location>
</feature>
<keyword evidence="2" id="KW-0813">Transport</keyword>
<feature type="transmembrane region" description="Helical" evidence="7">
    <location>
        <begin position="12"/>
        <end position="35"/>
    </location>
</feature>
<dbReference type="CDD" id="cd17503">
    <property type="entry name" value="MFS_LmrB_MDR_like"/>
    <property type="match status" value="1"/>
</dbReference>
<keyword evidence="10" id="KW-1185">Reference proteome</keyword>
<evidence type="ECO:0000313" key="9">
    <source>
        <dbReference type="EMBL" id="MFD1430193.1"/>
    </source>
</evidence>
<dbReference type="InterPro" id="IPR036259">
    <property type="entry name" value="MFS_trans_sf"/>
</dbReference>
<keyword evidence="3" id="KW-1003">Cell membrane</keyword>
<protein>
    <submittedName>
        <fullName evidence="9">MDR family MFS transporter</fullName>
    </submittedName>
</protein>
<feature type="transmembrane region" description="Helical" evidence="7">
    <location>
        <begin position="444"/>
        <end position="465"/>
    </location>
</feature>
<dbReference type="Proteomes" id="UP001597196">
    <property type="component" value="Unassembled WGS sequence"/>
</dbReference>
<accession>A0ABW4CJL9</accession>
<evidence type="ECO:0000256" key="1">
    <source>
        <dbReference type="ARBA" id="ARBA00004651"/>
    </source>
</evidence>
<feature type="transmembrane region" description="Helical" evidence="7">
    <location>
        <begin position="86"/>
        <end position="107"/>
    </location>
</feature>
<keyword evidence="6 7" id="KW-0472">Membrane</keyword>
<evidence type="ECO:0000256" key="5">
    <source>
        <dbReference type="ARBA" id="ARBA00022989"/>
    </source>
</evidence>
<feature type="domain" description="Major facilitator superfamily (MFS) profile" evidence="8">
    <location>
        <begin position="17"/>
        <end position="470"/>
    </location>
</feature>
<comment type="subcellular location">
    <subcellularLocation>
        <location evidence="1">Cell membrane</location>
        <topology evidence="1">Multi-pass membrane protein</topology>
    </subcellularLocation>
</comment>
<feature type="transmembrane region" description="Helical" evidence="7">
    <location>
        <begin position="172"/>
        <end position="195"/>
    </location>
</feature>
<feature type="transmembrane region" description="Helical" evidence="7">
    <location>
        <begin position="340"/>
        <end position="369"/>
    </location>
</feature>
<feature type="transmembrane region" description="Helical" evidence="7">
    <location>
        <begin position="207"/>
        <end position="226"/>
    </location>
</feature>
<keyword evidence="5 7" id="KW-1133">Transmembrane helix</keyword>
<evidence type="ECO:0000256" key="2">
    <source>
        <dbReference type="ARBA" id="ARBA00022448"/>
    </source>
</evidence>
<gene>
    <name evidence="9" type="ORF">ACFQ4P_08035</name>
</gene>
<dbReference type="PROSITE" id="PS50850">
    <property type="entry name" value="MFS"/>
    <property type="match status" value="1"/>
</dbReference>
<proteinExistence type="predicted"/>